<reference evidence="1" key="1">
    <citation type="submission" date="2009-10" db="EMBL/GenBank/DDBJ databases">
        <title>Complete sequence of Bacillus selenitireducens MLS10.</title>
        <authorList>
            <consortium name="US DOE Joint Genome Institute"/>
            <person name="Lucas S."/>
            <person name="Copeland A."/>
            <person name="Lapidus A."/>
            <person name="Glavina del Rio T."/>
            <person name="Dalin E."/>
            <person name="Tice H."/>
            <person name="Bruce D."/>
            <person name="Goodwin L."/>
            <person name="Pitluck S."/>
            <person name="Sims D."/>
            <person name="Brettin T."/>
            <person name="Detter J.C."/>
            <person name="Han C."/>
            <person name="Larimer F."/>
            <person name="Land M."/>
            <person name="Hauser L."/>
            <person name="Kyrpides N."/>
            <person name="Ovchinnikova G."/>
            <person name="Stolz J."/>
        </authorList>
    </citation>
    <scope>NUCLEOTIDE SEQUENCE [LARGE SCALE GENOMIC DNA]</scope>
    <source>
        <strain evidence="1">MLS10</strain>
    </source>
</reference>
<dbReference type="STRING" id="439292.Bsel_0794"/>
<dbReference type="HOGENOM" id="CLU_085951_4_1_9"/>
<dbReference type="KEGG" id="bse:Bsel_0794"/>
<dbReference type="RefSeq" id="WP_013171752.1">
    <property type="nucleotide sequence ID" value="NC_014219.1"/>
</dbReference>
<organism evidence="1 2">
    <name type="scientific">Bacillus selenitireducens (strain ATCC 700615 / DSM 15326 / MLS10)</name>
    <dbReference type="NCBI Taxonomy" id="439292"/>
    <lineage>
        <taxon>Bacteria</taxon>
        <taxon>Bacillati</taxon>
        <taxon>Bacillota</taxon>
        <taxon>Bacilli</taxon>
        <taxon>Bacillales</taxon>
        <taxon>Bacillaceae</taxon>
        <taxon>Salisediminibacterium</taxon>
    </lineage>
</organism>
<dbReference type="Pfam" id="PF05135">
    <property type="entry name" value="Phage_connect_1"/>
    <property type="match status" value="1"/>
</dbReference>
<dbReference type="EMBL" id="CP001791">
    <property type="protein sequence ID" value="ADH98323.1"/>
    <property type="molecule type" value="Genomic_DNA"/>
</dbReference>
<keyword evidence="2" id="KW-1185">Reference proteome</keyword>
<dbReference type="CDD" id="cd08054">
    <property type="entry name" value="gp6"/>
    <property type="match status" value="1"/>
</dbReference>
<gene>
    <name evidence="1" type="ordered locus">Bsel_0794</name>
</gene>
<dbReference type="InterPro" id="IPR021146">
    <property type="entry name" value="Phage_gp6-like_head-tail"/>
</dbReference>
<dbReference type="NCBIfam" id="TIGR01560">
    <property type="entry name" value="put_DNA_pack"/>
    <property type="match status" value="1"/>
</dbReference>
<evidence type="ECO:0008006" key="3">
    <source>
        <dbReference type="Google" id="ProtNLM"/>
    </source>
</evidence>
<proteinExistence type="predicted"/>
<evidence type="ECO:0000313" key="2">
    <source>
        <dbReference type="Proteomes" id="UP000000271"/>
    </source>
</evidence>
<dbReference type="Gene3D" id="1.10.3230.30">
    <property type="entry name" value="Phage gp6-like head-tail connector protein"/>
    <property type="match status" value="1"/>
</dbReference>
<dbReference type="InterPro" id="IPR006450">
    <property type="entry name" value="Phage_HK97_gp6-like"/>
</dbReference>
<accession>D6XZE9</accession>
<name>D6XZE9_BACIE</name>
<sequence>MVLSLEDVKTYLRVDGDEEDALITFLIQAATELCEEILRYEIEDIAQEPAMVKQAILYGIANMYEKREGTYYYLRDEGGGIEDTMRMMRIFLSGHRKAGW</sequence>
<dbReference type="Proteomes" id="UP000000271">
    <property type="component" value="Chromosome"/>
</dbReference>
<evidence type="ECO:0000313" key="1">
    <source>
        <dbReference type="EMBL" id="ADH98323.1"/>
    </source>
</evidence>
<dbReference type="AlphaFoldDB" id="D6XZE9"/>
<dbReference type="eggNOG" id="ENOG5032YBI">
    <property type="taxonomic scope" value="Bacteria"/>
</dbReference>
<dbReference type="OrthoDB" id="5654at2"/>
<protein>
    <recommendedName>
        <fullName evidence="3">Phage gp6-like head-tail connector protein</fullName>
    </recommendedName>
</protein>